<dbReference type="Proteomes" id="UP000799324">
    <property type="component" value="Unassembled WGS sequence"/>
</dbReference>
<gene>
    <name evidence="2" type="ORF">K491DRAFT_637816</name>
</gene>
<dbReference type="EMBL" id="MU004431">
    <property type="protein sequence ID" value="KAF2651219.1"/>
    <property type="molecule type" value="Genomic_DNA"/>
</dbReference>
<organism evidence="2 3">
    <name type="scientific">Lophiostoma macrostomum CBS 122681</name>
    <dbReference type="NCBI Taxonomy" id="1314788"/>
    <lineage>
        <taxon>Eukaryota</taxon>
        <taxon>Fungi</taxon>
        <taxon>Dikarya</taxon>
        <taxon>Ascomycota</taxon>
        <taxon>Pezizomycotina</taxon>
        <taxon>Dothideomycetes</taxon>
        <taxon>Pleosporomycetidae</taxon>
        <taxon>Pleosporales</taxon>
        <taxon>Lophiostomataceae</taxon>
        <taxon>Lophiostoma</taxon>
    </lineage>
</organism>
<sequence length="218" mass="24289">MPSLVVLARLVFADGAARQTAIDKLADIAQNVIDTEPDTFRYAGCIPRDSSDEKSLYVIEEYKSKAAFDSHMATQPVKAIQAYFAANPDLLGGEPTLSLADTSSAFVRPEVAQAKDPFITYASIDYKEGKREEALEGWKTVTTETHNNEPETLAYAILKEQANANNIRTIEVYASEKYFKEVHVPSKQVTENKAKYGDEVRVSIKHVFLKLEAGFLYK</sequence>
<dbReference type="PANTHER" id="PTHR40624">
    <property type="entry name" value="BIOSYNTHESIS MONOOXYGENASE, PUTATIVE (AFU_ORTHOLOGUE AFUA_1G12025)-RELATED"/>
    <property type="match status" value="1"/>
</dbReference>
<evidence type="ECO:0000313" key="3">
    <source>
        <dbReference type="Proteomes" id="UP000799324"/>
    </source>
</evidence>
<reference evidence="2" key="1">
    <citation type="journal article" date="2020" name="Stud. Mycol.">
        <title>101 Dothideomycetes genomes: a test case for predicting lifestyles and emergence of pathogens.</title>
        <authorList>
            <person name="Haridas S."/>
            <person name="Albert R."/>
            <person name="Binder M."/>
            <person name="Bloem J."/>
            <person name="Labutti K."/>
            <person name="Salamov A."/>
            <person name="Andreopoulos B."/>
            <person name="Baker S."/>
            <person name="Barry K."/>
            <person name="Bills G."/>
            <person name="Bluhm B."/>
            <person name="Cannon C."/>
            <person name="Castanera R."/>
            <person name="Culley D."/>
            <person name="Daum C."/>
            <person name="Ezra D."/>
            <person name="Gonzalez J."/>
            <person name="Henrissat B."/>
            <person name="Kuo A."/>
            <person name="Liang C."/>
            <person name="Lipzen A."/>
            <person name="Lutzoni F."/>
            <person name="Magnuson J."/>
            <person name="Mondo S."/>
            <person name="Nolan M."/>
            <person name="Ohm R."/>
            <person name="Pangilinan J."/>
            <person name="Park H.-J."/>
            <person name="Ramirez L."/>
            <person name="Alfaro M."/>
            <person name="Sun H."/>
            <person name="Tritt A."/>
            <person name="Yoshinaga Y."/>
            <person name="Zwiers L.-H."/>
            <person name="Turgeon B."/>
            <person name="Goodwin S."/>
            <person name="Spatafora J."/>
            <person name="Crous P."/>
            <person name="Grigoriev I."/>
        </authorList>
    </citation>
    <scope>NUCLEOTIDE SEQUENCE</scope>
    <source>
        <strain evidence="2">CBS 122681</strain>
    </source>
</reference>
<dbReference type="SUPFAM" id="SSF54909">
    <property type="entry name" value="Dimeric alpha+beta barrel"/>
    <property type="match status" value="2"/>
</dbReference>
<accession>A0A6A6SU67</accession>
<feature type="domain" description="ABM" evidence="1">
    <location>
        <begin position="4"/>
        <end position="99"/>
    </location>
</feature>
<dbReference type="Pfam" id="PF03992">
    <property type="entry name" value="ABM"/>
    <property type="match status" value="2"/>
</dbReference>
<evidence type="ECO:0000313" key="2">
    <source>
        <dbReference type="EMBL" id="KAF2651219.1"/>
    </source>
</evidence>
<dbReference type="PANTHER" id="PTHR40624:SF1">
    <property type="entry name" value="BIOSYNTHESIS MONOOXYGENASE, PUTATIVE (AFU_ORTHOLOGUE AFUA_1G12025)-RELATED"/>
    <property type="match status" value="1"/>
</dbReference>
<dbReference type="AlphaFoldDB" id="A0A6A6SU67"/>
<name>A0A6A6SU67_9PLEO</name>
<protein>
    <recommendedName>
        <fullName evidence="1">ABM domain-containing protein</fullName>
    </recommendedName>
</protein>
<dbReference type="InterPro" id="IPR011008">
    <property type="entry name" value="Dimeric_a/b-barrel"/>
</dbReference>
<dbReference type="PROSITE" id="PS51725">
    <property type="entry name" value="ABM"/>
    <property type="match status" value="1"/>
</dbReference>
<proteinExistence type="predicted"/>
<dbReference type="OrthoDB" id="4520428at2759"/>
<dbReference type="InterPro" id="IPR007138">
    <property type="entry name" value="ABM_dom"/>
</dbReference>
<evidence type="ECO:0000259" key="1">
    <source>
        <dbReference type="PROSITE" id="PS51725"/>
    </source>
</evidence>
<keyword evidence="3" id="KW-1185">Reference proteome</keyword>
<dbReference type="Gene3D" id="3.30.70.100">
    <property type="match status" value="1"/>
</dbReference>